<keyword evidence="1" id="KW-0472">Membrane</keyword>
<evidence type="ECO:0000313" key="3">
    <source>
        <dbReference type="Proteomes" id="UP000507470"/>
    </source>
</evidence>
<gene>
    <name evidence="2" type="ORF">MCOR_26628</name>
</gene>
<dbReference type="OrthoDB" id="370884at2759"/>
<sequence>MPPMIDFIDKVVGDREGDGNVHQSKNHLCRETLFWFFGFFLQIIGIICISIYIKIDWLIGMFILSAAFTSIKYWENFVAMKENSSKFLRKVKWELHKGRTKVACLVSLWKMVVTIITVLSIFSIQGHDFTSALTSRFNNTGVSNLTTAFGDQEFGNIPICNNKAPFIVAVISISCDYLCYKASKTVCVINCQRFGFSIPLIVVPMLTTLTLIGLMFKPEFLKFSSCDFLFSTWCITDIDQLFQNCFELCIAFLSLVPSILLITRHIWKVNGFKHGETAR</sequence>
<keyword evidence="1" id="KW-0812">Transmembrane</keyword>
<feature type="transmembrane region" description="Helical" evidence="1">
    <location>
        <begin position="33"/>
        <end position="53"/>
    </location>
</feature>
<evidence type="ECO:0000256" key="1">
    <source>
        <dbReference type="SAM" id="Phobius"/>
    </source>
</evidence>
<feature type="transmembrane region" description="Helical" evidence="1">
    <location>
        <begin position="59"/>
        <end position="79"/>
    </location>
</feature>
<feature type="transmembrane region" description="Helical" evidence="1">
    <location>
        <begin position="164"/>
        <end position="182"/>
    </location>
</feature>
<dbReference type="AlphaFoldDB" id="A0A6J8C9E2"/>
<name>A0A6J8C9E2_MYTCO</name>
<dbReference type="EMBL" id="CACVKT020004801">
    <property type="protein sequence ID" value="CAC5391630.1"/>
    <property type="molecule type" value="Genomic_DNA"/>
</dbReference>
<keyword evidence="3" id="KW-1185">Reference proteome</keyword>
<keyword evidence="1" id="KW-1133">Transmembrane helix</keyword>
<accession>A0A6J8C9E2</accession>
<dbReference type="Proteomes" id="UP000507470">
    <property type="component" value="Unassembled WGS sequence"/>
</dbReference>
<feature type="transmembrane region" description="Helical" evidence="1">
    <location>
        <begin position="100"/>
        <end position="124"/>
    </location>
</feature>
<organism evidence="2 3">
    <name type="scientific">Mytilus coruscus</name>
    <name type="common">Sea mussel</name>
    <dbReference type="NCBI Taxonomy" id="42192"/>
    <lineage>
        <taxon>Eukaryota</taxon>
        <taxon>Metazoa</taxon>
        <taxon>Spiralia</taxon>
        <taxon>Lophotrochozoa</taxon>
        <taxon>Mollusca</taxon>
        <taxon>Bivalvia</taxon>
        <taxon>Autobranchia</taxon>
        <taxon>Pteriomorphia</taxon>
        <taxon>Mytilida</taxon>
        <taxon>Mytiloidea</taxon>
        <taxon>Mytilidae</taxon>
        <taxon>Mytilinae</taxon>
        <taxon>Mytilus</taxon>
    </lineage>
</organism>
<proteinExistence type="predicted"/>
<reference evidence="2 3" key="1">
    <citation type="submission" date="2020-06" db="EMBL/GenBank/DDBJ databases">
        <authorList>
            <person name="Li R."/>
            <person name="Bekaert M."/>
        </authorList>
    </citation>
    <scope>NUCLEOTIDE SEQUENCE [LARGE SCALE GENOMIC DNA]</scope>
    <source>
        <strain evidence="3">wild</strain>
    </source>
</reference>
<feature type="transmembrane region" description="Helical" evidence="1">
    <location>
        <begin position="194"/>
        <end position="216"/>
    </location>
</feature>
<evidence type="ECO:0000313" key="2">
    <source>
        <dbReference type="EMBL" id="CAC5391630.1"/>
    </source>
</evidence>
<protein>
    <submittedName>
        <fullName evidence="2">Uncharacterized protein</fullName>
    </submittedName>
</protein>
<feature type="transmembrane region" description="Helical" evidence="1">
    <location>
        <begin position="241"/>
        <end position="263"/>
    </location>
</feature>